<dbReference type="InterPro" id="IPR014748">
    <property type="entry name" value="Enoyl-CoA_hydra_C"/>
</dbReference>
<keyword evidence="5" id="KW-1185">Reference proteome</keyword>
<dbReference type="CDD" id="cd06558">
    <property type="entry name" value="crotonase-like"/>
    <property type="match status" value="1"/>
</dbReference>
<dbReference type="Pfam" id="PF00378">
    <property type="entry name" value="ECH_1"/>
    <property type="match status" value="1"/>
</dbReference>
<dbReference type="PROSITE" id="PS00166">
    <property type="entry name" value="ENOYL_COA_HYDRATASE"/>
    <property type="match status" value="1"/>
</dbReference>
<comment type="caution">
    <text evidence="4">The sequence shown here is derived from an EMBL/GenBank/DDBJ whole genome shotgun (WGS) entry which is preliminary data.</text>
</comment>
<evidence type="ECO:0000256" key="2">
    <source>
        <dbReference type="ARBA" id="ARBA00023239"/>
    </source>
</evidence>
<dbReference type="Gene3D" id="1.10.12.10">
    <property type="entry name" value="Lyase 2-enoyl-coa Hydratase, Chain A, domain 2"/>
    <property type="match status" value="1"/>
</dbReference>
<dbReference type="Gene3D" id="3.90.226.10">
    <property type="entry name" value="2-enoyl-CoA Hydratase, Chain A, domain 1"/>
    <property type="match status" value="1"/>
</dbReference>
<dbReference type="InterPro" id="IPR029045">
    <property type="entry name" value="ClpP/crotonase-like_dom_sf"/>
</dbReference>
<dbReference type="PANTHER" id="PTHR11941">
    <property type="entry name" value="ENOYL-COA HYDRATASE-RELATED"/>
    <property type="match status" value="1"/>
</dbReference>
<proteinExistence type="inferred from homology"/>
<dbReference type="PANTHER" id="PTHR11941:SF171">
    <property type="entry name" value="SD19268P"/>
    <property type="match status" value="1"/>
</dbReference>
<dbReference type="InterPro" id="IPR018376">
    <property type="entry name" value="Enoyl-CoA_hyd/isom_CS"/>
</dbReference>
<name>A0ABR2YC28_9CHLO</name>
<evidence type="ECO:0000256" key="1">
    <source>
        <dbReference type="ARBA" id="ARBA00005254"/>
    </source>
</evidence>
<organism evidence="4 5">
    <name type="scientific">Coccomyxa subellipsoidea</name>
    <dbReference type="NCBI Taxonomy" id="248742"/>
    <lineage>
        <taxon>Eukaryota</taxon>
        <taxon>Viridiplantae</taxon>
        <taxon>Chlorophyta</taxon>
        <taxon>core chlorophytes</taxon>
        <taxon>Trebouxiophyceae</taxon>
        <taxon>Trebouxiophyceae incertae sedis</taxon>
        <taxon>Coccomyxaceae</taxon>
        <taxon>Coccomyxa</taxon>
    </lineage>
</organism>
<protein>
    <recommendedName>
        <fullName evidence="6">ClpP/crotonase</fullName>
    </recommendedName>
</protein>
<dbReference type="SUPFAM" id="SSF52096">
    <property type="entry name" value="ClpP/crotonase"/>
    <property type="match status" value="1"/>
</dbReference>
<evidence type="ECO:0000256" key="3">
    <source>
        <dbReference type="RuleBase" id="RU003707"/>
    </source>
</evidence>
<evidence type="ECO:0000313" key="4">
    <source>
        <dbReference type="EMBL" id="KAK9901700.1"/>
    </source>
</evidence>
<comment type="similarity">
    <text evidence="1 3">Belongs to the enoyl-CoA hydratase/isomerase family.</text>
</comment>
<reference evidence="4 5" key="1">
    <citation type="journal article" date="2024" name="Nat. Commun.">
        <title>Phylogenomics reveals the evolutionary origins of lichenization in chlorophyte algae.</title>
        <authorList>
            <person name="Puginier C."/>
            <person name="Libourel C."/>
            <person name="Otte J."/>
            <person name="Skaloud P."/>
            <person name="Haon M."/>
            <person name="Grisel S."/>
            <person name="Petersen M."/>
            <person name="Berrin J.G."/>
            <person name="Delaux P.M."/>
            <person name="Dal Grande F."/>
            <person name="Keller J."/>
        </authorList>
    </citation>
    <scope>NUCLEOTIDE SEQUENCE [LARGE SCALE GENOMIC DNA]</scope>
    <source>
        <strain evidence="4 5">SAG 216-7</strain>
    </source>
</reference>
<evidence type="ECO:0008006" key="6">
    <source>
        <dbReference type="Google" id="ProtNLM"/>
    </source>
</evidence>
<keyword evidence="2" id="KW-0456">Lyase</keyword>
<dbReference type="Proteomes" id="UP001491310">
    <property type="component" value="Unassembled WGS sequence"/>
</dbReference>
<evidence type="ECO:0000313" key="5">
    <source>
        <dbReference type="Proteomes" id="UP001491310"/>
    </source>
</evidence>
<gene>
    <name evidence="4" type="ORF">WJX75_009274</name>
</gene>
<dbReference type="InterPro" id="IPR001753">
    <property type="entry name" value="Enoyl-CoA_hydra/iso"/>
</dbReference>
<sequence>MTTEGQCRGVLLRSSVEGTFCAGADLKERANHQPADIIRFGDSVRGVIDSMARLPVPVVAALNGAALGGGAELALGADFRSVSSKATMGFPETGLGIIPGVGGTQRTLRLIGPPRTKLLLFTGRRLSGDEAVDWGLADLLSDNPEEAALEILEQSLQKAPLALAAAKAAVDDGFEVPLPKGLAFERAYYAHLFNTEDRVEALQAFAEKRAPVFQGR</sequence>
<accession>A0ABR2YC28</accession>
<dbReference type="EMBL" id="JALJOT010000017">
    <property type="protein sequence ID" value="KAK9901700.1"/>
    <property type="molecule type" value="Genomic_DNA"/>
</dbReference>